<reference evidence="2" key="4">
    <citation type="submission" date="2025-09" db="UniProtKB">
        <authorList>
            <consortium name="Ensembl"/>
        </authorList>
    </citation>
    <scope>IDENTIFICATION</scope>
</reference>
<reference evidence="3" key="1">
    <citation type="journal article" date="2002" name="Science">
        <title>The draft genome of Ciona intestinalis: insights into chordate and vertebrate origins.</title>
        <authorList>
            <person name="Dehal P."/>
            <person name="Satou Y."/>
            <person name="Campbell R.K."/>
            <person name="Chapman J."/>
            <person name="Degnan B."/>
            <person name="De Tomaso A."/>
            <person name="Davidson B."/>
            <person name="Di Gregorio A."/>
            <person name="Gelpke M."/>
            <person name="Goodstein D.M."/>
            <person name="Harafuji N."/>
            <person name="Hastings K.E."/>
            <person name="Ho I."/>
            <person name="Hotta K."/>
            <person name="Huang W."/>
            <person name="Kawashima T."/>
            <person name="Lemaire P."/>
            <person name="Martinez D."/>
            <person name="Meinertzhagen I.A."/>
            <person name="Necula S."/>
            <person name="Nonaka M."/>
            <person name="Putnam N."/>
            <person name="Rash S."/>
            <person name="Saiga H."/>
            <person name="Satake M."/>
            <person name="Terry A."/>
            <person name="Yamada L."/>
            <person name="Wang H.G."/>
            <person name="Awazu S."/>
            <person name="Azumi K."/>
            <person name="Boore J."/>
            <person name="Branno M."/>
            <person name="Chin-Bow S."/>
            <person name="DeSantis R."/>
            <person name="Doyle S."/>
            <person name="Francino P."/>
            <person name="Keys D.N."/>
            <person name="Haga S."/>
            <person name="Hayashi H."/>
            <person name="Hino K."/>
            <person name="Imai K.S."/>
            <person name="Inaba K."/>
            <person name="Kano S."/>
            <person name="Kobayashi K."/>
            <person name="Kobayashi M."/>
            <person name="Lee B.I."/>
            <person name="Makabe K.W."/>
            <person name="Manohar C."/>
            <person name="Matassi G."/>
            <person name="Medina M."/>
            <person name="Mochizuki Y."/>
            <person name="Mount S."/>
            <person name="Morishita T."/>
            <person name="Miura S."/>
            <person name="Nakayama A."/>
            <person name="Nishizaka S."/>
            <person name="Nomoto H."/>
            <person name="Ohta F."/>
            <person name="Oishi K."/>
            <person name="Rigoutsos I."/>
            <person name="Sano M."/>
            <person name="Sasaki A."/>
            <person name="Sasakura Y."/>
            <person name="Shoguchi E."/>
            <person name="Shin-i T."/>
            <person name="Spagnuolo A."/>
            <person name="Stainier D."/>
            <person name="Suzuki M.M."/>
            <person name="Tassy O."/>
            <person name="Takatori N."/>
            <person name="Tokuoka M."/>
            <person name="Yagi K."/>
            <person name="Yoshizaki F."/>
            <person name="Wada S."/>
            <person name="Zhang C."/>
            <person name="Hyatt P.D."/>
            <person name="Larimer F."/>
            <person name="Detter C."/>
            <person name="Doggett N."/>
            <person name="Glavina T."/>
            <person name="Hawkins T."/>
            <person name="Richardson P."/>
            <person name="Lucas S."/>
            <person name="Kohara Y."/>
            <person name="Levine M."/>
            <person name="Satoh N."/>
            <person name="Rokhsar D.S."/>
        </authorList>
    </citation>
    <scope>NUCLEOTIDE SEQUENCE [LARGE SCALE GENOMIC DNA]</scope>
</reference>
<reference evidence="2" key="3">
    <citation type="submission" date="2025-08" db="UniProtKB">
        <authorList>
            <consortium name="Ensembl"/>
        </authorList>
    </citation>
    <scope>IDENTIFICATION</scope>
</reference>
<evidence type="ECO:0000313" key="3">
    <source>
        <dbReference type="Proteomes" id="UP000008144"/>
    </source>
</evidence>
<dbReference type="HOGENOM" id="CLU_1351572_0_0_1"/>
<keyword evidence="1" id="KW-1133">Transmembrane helix</keyword>
<evidence type="ECO:0000313" key="2">
    <source>
        <dbReference type="Ensembl" id="ENSCINP00000025004.2"/>
    </source>
</evidence>
<proteinExistence type="predicted"/>
<keyword evidence="1" id="KW-0472">Membrane</keyword>
<dbReference type="InParanoid" id="F6Q339"/>
<feature type="transmembrane region" description="Helical" evidence="1">
    <location>
        <begin position="173"/>
        <end position="198"/>
    </location>
</feature>
<organism evidence="2 3">
    <name type="scientific">Ciona intestinalis</name>
    <name type="common">Transparent sea squirt</name>
    <name type="synonym">Ascidia intestinalis</name>
    <dbReference type="NCBI Taxonomy" id="7719"/>
    <lineage>
        <taxon>Eukaryota</taxon>
        <taxon>Metazoa</taxon>
        <taxon>Chordata</taxon>
        <taxon>Tunicata</taxon>
        <taxon>Ascidiacea</taxon>
        <taxon>Phlebobranchia</taxon>
        <taxon>Cionidae</taxon>
        <taxon>Ciona</taxon>
    </lineage>
</organism>
<dbReference type="AlphaFoldDB" id="F6Q339"/>
<protein>
    <submittedName>
        <fullName evidence="2">Uncharacterized protein</fullName>
    </submittedName>
</protein>
<accession>F6Q339</accession>
<sequence length="203" mass="23242">INEFGYRHCPGDQKNLLSPDEICNGVERCKPNFSPTGKNTRVRTWTDFSADEQFCPTRALCEKSRPRQLEKVSIHISQICDDRIDCVEEEDESEDKCGNQDLARFYCETRAPKEGAAFSSITSLHDPMFVPHRLVLDGKKDCYDGSDECPTNWFNDNNFSSRFRLIEASVLSILIWMMSVLAIGGNLIVITLTLCTLWKSRRY</sequence>
<evidence type="ECO:0000256" key="1">
    <source>
        <dbReference type="SAM" id="Phobius"/>
    </source>
</evidence>
<name>F6Q339_CIOIN</name>
<keyword evidence="3" id="KW-1185">Reference proteome</keyword>
<dbReference type="Ensembl" id="ENSCINT00000025250.2">
    <property type="protein sequence ID" value="ENSCINP00000025004.2"/>
    <property type="gene ID" value="ENSCING00000013664.2"/>
</dbReference>
<keyword evidence="1" id="KW-0812">Transmembrane</keyword>
<dbReference type="EMBL" id="EAAA01000214">
    <property type="status" value="NOT_ANNOTATED_CDS"/>
    <property type="molecule type" value="Genomic_DNA"/>
</dbReference>
<dbReference type="Proteomes" id="UP000008144">
    <property type="component" value="Chromosome 1"/>
</dbReference>
<reference evidence="2" key="2">
    <citation type="journal article" date="2008" name="Genome Biol.">
        <title>Improved genome assembly and evidence-based global gene model set for the chordate Ciona intestinalis: new insight into intron and operon populations.</title>
        <authorList>
            <person name="Satou Y."/>
            <person name="Mineta K."/>
            <person name="Ogasawara M."/>
            <person name="Sasakura Y."/>
            <person name="Shoguchi E."/>
            <person name="Ueno K."/>
            <person name="Yamada L."/>
            <person name="Matsumoto J."/>
            <person name="Wasserscheid J."/>
            <person name="Dewar K."/>
            <person name="Wiley G.B."/>
            <person name="Macmil S.L."/>
            <person name="Roe B.A."/>
            <person name="Zeller R.W."/>
            <person name="Hastings K.E."/>
            <person name="Lemaire P."/>
            <person name="Lindquist E."/>
            <person name="Endo T."/>
            <person name="Hotta K."/>
            <person name="Inaba K."/>
        </authorList>
    </citation>
    <scope>NUCLEOTIDE SEQUENCE [LARGE SCALE GENOMIC DNA]</scope>
    <source>
        <strain evidence="2">wild type</strain>
    </source>
</reference>